<evidence type="ECO:0000313" key="9">
    <source>
        <dbReference type="Proteomes" id="UP001273136"/>
    </source>
</evidence>
<keyword evidence="9" id="KW-1185">Reference proteome</keyword>
<organism evidence="8 9">
    <name type="scientific">Methanorbis furvi</name>
    <dbReference type="NCBI Taxonomy" id="3028299"/>
    <lineage>
        <taxon>Archaea</taxon>
        <taxon>Methanobacteriati</taxon>
        <taxon>Methanobacteriota</taxon>
        <taxon>Stenosarchaea group</taxon>
        <taxon>Methanomicrobia</taxon>
        <taxon>Methanomicrobiales</taxon>
        <taxon>Methanocorpusculaceae</taxon>
        <taxon>Methanorbis</taxon>
    </lineage>
</organism>
<dbReference type="Proteomes" id="UP001273136">
    <property type="component" value="Unassembled WGS sequence"/>
</dbReference>
<accession>A0AAE4MC93</accession>
<dbReference type="AlphaFoldDB" id="A0AAE4MC93"/>
<reference evidence="8" key="1">
    <citation type="submission" date="2023-06" db="EMBL/GenBank/DDBJ databases">
        <title>Genome sequence of Methancorpusculaceae sp. Ag1.</title>
        <authorList>
            <person name="Protasov E."/>
            <person name="Platt K."/>
            <person name="Poehlein A."/>
            <person name="Daniel R."/>
            <person name="Brune A."/>
        </authorList>
    </citation>
    <scope>NUCLEOTIDE SEQUENCE</scope>
    <source>
        <strain evidence="8">Ag1</strain>
    </source>
</reference>
<keyword evidence="6 7" id="KW-0472">Membrane</keyword>
<comment type="similarity">
    <text evidence="2">Belongs to the UPF0718 family.</text>
</comment>
<dbReference type="Pfam" id="PF03773">
    <property type="entry name" value="ArsP_1"/>
    <property type="match status" value="1"/>
</dbReference>
<keyword evidence="3" id="KW-1003">Cell membrane</keyword>
<evidence type="ECO:0000256" key="6">
    <source>
        <dbReference type="ARBA" id="ARBA00023136"/>
    </source>
</evidence>
<evidence type="ECO:0000256" key="7">
    <source>
        <dbReference type="SAM" id="Phobius"/>
    </source>
</evidence>
<feature type="transmembrane region" description="Helical" evidence="7">
    <location>
        <begin position="12"/>
        <end position="38"/>
    </location>
</feature>
<proteinExistence type="inferred from homology"/>
<dbReference type="InterPro" id="IPR053166">
    <property type="entry name" value="UPF0718_permease"/>
</dbReference>
<evidence type="ECO:0000256" key="5">
    <source>
        <dbReference type="ARBA" id="ARBA00022989"/>
    </source>
</evidence>
<feature type="transmembrane region" description="Helical" evidence="7">
    <location>
        <begin position="205"/>
        <end position="222"/>
    </location>
</feature>
<comment type="caution">
    <text evidence="8">The sequence shown here is derived from an EMBL/GenBank/DDBJ whole genome shotgun (WGS) entry which is preliminary data.</text>
</comment>
<dbReference type="EMBL" id="JAWDKA010000003">
    <property type="protein sequence ID" value="MDV0441569.1"/>
    <property type="molecule type" value="Genomic_DNA"/>
</dbReference>
<feature type="transmembrane region" description="Helical" evidence="7">
    <location>
        <begin position="58"/>
        <end position="82"/>
    </location>
</feature>
<evidence type="ECO:0000313" key="8">
    <source>
        <dbReference type="EMBL" id="MDV0441569.1"/>
    </source>
</evidence>
<feature type="transmembrane region" description="Helical" evidence="7">
    <location>
        <begin position="94"/>
        <end position="113"/>
    </location>
</feature>
<sequence>MSLTDTLISVGSYFLIITAELLVLFIVVSLLVGVLHTYVSREKMQLVLGKTGSVTGSVLGAGFGALTPFCSCSTIPITLGLLKSGVAFSSSMSFLFASPLLNPVILAMMLVIFGPAITVVYAVLMFIFSVVIGLGLEQAGYRKYLKQVAVEGEFTHTGSKREQVISFAYTIFRQMLPYLLIGAGIGAFIYGFLPSDWVLSVAGPDNFFAIPIAALIGIPLYIRAETILPIAAVLIEKGMGVGAVVALLVGGAGMSIPEITMLSAIFQKRLVIVFVTAIFVAAVATGCILQYISL</sequence>
<dbReference type="PANTHER" id="PTHR42775:SF2">
    <property type="entry name" value="PERMEASE"/>
    <property type="match status" value="1"/>
</dbReference>
<comment type="subcellular location">
    <subcellularLocation>
        <location evidence="1">Cell membrane</location>
        <topology evidence="1">Multi-pass membrane protein</topology>
    </subcellularLocation>
</comment>
<feature type="transmembrane region" description="Helical" evidence="7">
    <location>
        <begin position="175"/>
        <end position="193"/>
    </location>
</feature>
<protein>
    <submittedName>
        <fullName evidence="8">Two-component membrane permease complex subunit</fullName>
    </submittedName>
</protein>
<dbReference type="RefSeq" id="WP_338093966.1">
    <property type="nucleotide sequence ID" value="NZ_JAWDKA010000003.1"/>
</dbReference>
<dbReference type="PANTHER" id="PTHR42775">
    <property type="entry name" value="PERMEASE RV2963-RELATED"/>
    <property type="match status" value="1"/>
</dbReference>
<evidence type="ECO:0000256" key="4">
    <source>
        <dbReference type="ARBA" id="ARBA00022692"/>
    </source>
</evidence>
<keyword evidence="5 7" id="KW-1133">Transmembrane helix</keyword>
<feature type="transmembrane region" description="Helical" evidence="7">
    <location>
        <begin position="271"/>
        <end position="292"/>
    </location>
</feature>
<gene>
    <name evidence="8" type="ORF">McpAg1_07680</name>
</gene>
<keyword evidence="4 7" id="KW-0812">Transmembrane</keyword>
<dbReference type="GO" id="GO:0005886">
    <property type="term" value="C:plasma membrane"/>
    <property type="evidence" value="ECO:0007669"/>
    <property type="project" value="UniProtKB-SubCell"/>
</dbReference>
<feature type="transmembrane region" description="Helical" evidence="7">
    <location>
        <begin position="119"/>
        <end position="136"/>
    </location>
</feature>
<name>A0AAE4MC93_9EURY</name>
<evidence type="ECO:0000256" key="1">
    <source>
        <dbReference type="ARBA" id="ARBA00004651"/>
    </source>
</evidence>
<evidence type="ECO:0000256" key="3">
    <source>
        <dbReference type="ARBA" id="ARBA00022475"/>
    </source>
</evidence>
<evidence type="ECO:0000256" key="2">
    <source>
        <dbReference type="ARBA" id="ARBA00006386"/>
    </source>
</evidence>
<dbReference type="InterPro" id="IPR005524">
    <property type="entry name" value="DUF318"/>
</dbReference>